<dbReference type="Proteomes" id="UP000005384">
    <property type="component" value="Unassembled WGS sequence"/>
</dbReference>
<gene>
    <name evidence="2" type="ORF">HMPREF9473_04570</name>
</gene>
<protein>
    <recommendedName>
        <fullName evidence="1">Sulfatase N-terminal domain-containing protein</fullName>
    </recommendedName>
</protein>
<sequence length="496" mass="57366">MREDGGRQTLNVLFILADQHNASFTGCYGGITRTPNLDELALEGTVFERAYTPSPMCAPARACLFSGRYVHENSCWDNCFPYNGDEIPGWGHYFRKKGVHLATIGKLDFTAGADCGVDSVYEPDNRTSYDVVSLFREAPLLLRPRYHMVNNWDVSLRETREHLEQNIVEETRRWFREEMPEDRPWILNVNFSKPHSPWHPLPEKYRYYRDRIELSPKYRQPEYELNPVDREQSRHTCGFILDEEHLKDCHAAYHAIVEEHDENVGAVIRALKETGQYQDTLIIYSADHGEMLRAHGAWEKSTMYEDSIRVPMIVKLPGAGTANGRMAQETGRRVKAPVSLLDVFPTINEFLGFEKQDRFHGDSLIPLVRGISDGEGRYVVSESHANGRITGTYAVMKDQWKLMYYDGYGKMLFSMEDDGEEMNNLAEKAESDAEIRKKIEELQNILGDENSLHKISQEAFHAQWTLREELYQSGWLEKELKKRGFHYDGQALYYLP</sequence>
<dbReference type="GO" id="GO:0004065">
    <property type="term" value="F:arylsulfatase activity"/>
    <property type="evidence" value="ECO:0007669"/>
    <property type="project" value="TreeGrafter"/>
</dbReference>
<dbReference type="InterPro" id="IPR051849">
    <property type="entry name" value="GAG-degrading_sulfatase"/>
</dbReference>
<organism evidence="2 3">
    <name type="scientific">Hungatella hathewayi WAL-18680</name>
    <dbReference type="NCBI Taxonomy" id="742737"/>
    <lineage>
        <taxon>Bacteria</taxon>
        <taxon>Bacillati</taxon>
        <taxon>Bacillota</taxon>
        <taxon>Clostridia</taxon>
        <taxon>Lachnospirales</taxon>
        <taxon>Lachnospiraceae</taxon>
        <taxon>Hungatella</taxon>
    </lineage>
</organism>
<dbReference type="PANTHER" id="PTHR46615:SF1">
    <property type="entry name" value="ARYLSULFATASE K"/>
    <property type="match status" value="1"/>
</dbReference>
<dbReference type="OrthoDB" id="279611at2"/>
<proteinExistence type="predicted"/>
<dbReference type="InterPro" id="IPR000917">
    <property type="entry name" value="Sulfatase_N"/>
</dbReference>
<dbReference type="CDD" id="cd16037">
    <property type="entry name" value="sulfatase_like"/>
    <property type="match status" value="1"/>
</dbReference>
<evidence type="ECO:0000313" key="2">
    <source>
        <dbReference type="EMBL" id="EHI57461.1"/>
    </source>
</evidence>
<dbReference type="InterPro" id="IPR017850">
    <property type="entry name" value="Alkaline_phosphatase_core_sf"/>
</dbReference>
<reference evidence="2 3" key="1">
    <citation type="submission" date="2011-08" db="EMBL/GenBank/DDBJ databases">
        <title>The Genome Sequence of Clostridium hathewayi WAL-18680.</title>
        <authorList>
            <consortium name="The Broad Institute Genome Sequencing Platform"/>
            <person name="Earl A."/>
            <person name="Ward D."/>
            <person name="Feldgarden M."/>
            <person name="Gevers D."/>
            <person name="Finegold S.M."/>
            <person name="Summanen P.H."/>
            <person name="Molitoris D.R."/>
            <person name="Song M."/>
            <person name="Daigneault M."/>
            <person name="Allen-Vercoe E."/>
            <person name="Young S.K."/>
            <person name="Zeng Q."/>
            <person name="Gargeya S."/>
            <person name="Fitzgerald M."/>
            <person name="Haas B."/>
            <person name="Abouelleil A."/>
            <person name="Alvarado L."/>
            <person name="Arachchi H.M."/>
            <person name="Berlin A."/>
            <person name="Brown A."/>
            <person name="Chapman S.B."/>
            <person name="Chen Z."/>
            <person name="Dunbar C."/>
            <person name="Freedman E."/>
            <person name="Gearin G."/>
            <person name="Gellesch M."/>
            <person name="Goldberg J."/>
            <person name="Griggs A."/>
            <person name="Gujja S."/>
            <person name="Heiman D."/>
            <person name="Howarth C."/>
            <person name="Larson L."/>
            <person name="Lui A."/>
            <person name="MacDonald P.J.P."/>
            <person name="Montmayeur A."/>
            <person name="Murphy C."/>
            <person name="Neiman D."/>
            <person name="Pearson M."/>
            <person name="Priest M."/>
            <person name="Roberts A."/>
            <person name="Saif S."/>
            <person name="Shea T."/>
            <person name="Shenoy N."/>
            <person name="Sisk P."/>
            <person name="Stolte C."/>
            <person name="Sykes S."/>
            <person name="Wortman J."/>
            <person name="Nusbaum C."/>
            <person name="Birren B."/>
        </authorList>
    </citation>
    <scope>NUCLEOTIDE SEQUENCE [LARGE SCALE GENOMIC DNA]</scope>
    <source>
        <strain evidence="2 3">WAL-18680</strain>
    </source>
</reference>
<dbReference type="PANTHER" id="PTHR46615">
    <property type="entry name" value="ARYLSULFATASE K"/>
    <property type="match status" value="1"/>
</dbReference>
<dbReference type="Pfam" id="PF00884">
    <property type="entry name" value="Sulfatase"/>
    <property type="match status" value="1"/>
</dbReference>
<dbReference type="HOGENOM" id="CLU_006332_6_0_9"/>
<feature type="domain" description="Sulfatase N-terminal" evidence="1">
    <location>
        <begin position="11"/>
        <end position="352"/>
    </location>
</feature>
<dbReference type="AlphaFoldDB" id="G5IM42"/>
<accession>G5IM42</accession>
<evidence type="ECO:0000259" key="1">
    <source>
        <dbReference type="Pfam" id="PF00884"/>
    </source>
</evidence>
<dbReference type="PATRIC" id="fig|742737.3.peg.4557"/>
<dbReference type="SUPFAM" id="SSF53649">
    <property type="entry name" value="Alkaline phosphatase-like"/>
    <property type="match status" value="1"/>
</dbReference>
<dbReference type="EMBL" id="ADLN01000120">
    <property type="protein sequence ID" value="EHI57461.1"/>
    <property type="molecule type" value="Genomic_DNA"/>
</dbReference>
<name>G5IM42_9FIRM</name>
<dbReference type="GO" id="GO:0015024">
    <property type="term" value="F:glucuronate-2-sulfatase activity"/>
    <property type="evidence" value="ECO:0007669"/>
    <property type="project" value="TreeGrafter"/>
</dbReference>
<dbReference type="Gene3D" id="3.40.720.10">
    <property type="entry name" value="Alkaline Phosphatase, subunit A"/>
    <property type="match status" value="1"/>
</dbReference>
<comment type="caution">
    <text evidence="2">The sequence shown here is derived from an EMBL/GenBank/DDBJ whole genome shotgun (WGS) entry which is preliminary data.</text>
</comment>
<keyword evidence="3" id="KW-1185">Reference proteome</keyword>
<evidence type="ECO:0000313" key="3">
    <source>
        <dbReference type="Proteomes" id="UP000005384"/>
    </source>
</evidence>
<dbReference type="RefSeq" id="WP_006782558.1">
    <property type="nucleotide sequence ID" value="NZ_CP040506.1"/>
</dbReference>